<evidence type="ECO:0000256" key="1">
    <source>
        <dbReference type="SAM" id="SignalP"/>
    </source>
</evidence>
<evidence type="ECO:0000313" key="2">
    <source>
        <dbReference type="EMBL" id="KAF7256809.1"/>
    </source>
</evidence>
<dbReference type="EMBL" id="JTDE01002836">
    <property type="protein sequence ID" value="KAF7256809.1"/>
    <property type="molecule type" value="Genomic_DNA"/>
</dbReference>
<name>A0A8S9YPH4_9TREM</name>
<keyword evidence="3" id="KW-1185">Reference proteome</keyword>
<keyword evidence="1" id="KW-0732">Signal</keyword>
<feature type="chain" id="PRO_5035742720" evidence="1">
    <location>
        <begin position="27"/>
        <end position="203"/>
    </location>
</feature>
<accession>A0A8S9YPH4</accession>
<protein>
    <submittedName>
        <fullName evidence="2">Uncharacterized protein</fullName>
    </submittedName>
</protein>
<sequence>MKCLNWSVLLVTTAFHTAYLRHSCQAHRLRVFHKKRSAEKRLSFPENTPPGVIAANCATPHSPLSSSPYNRDIPPSHFGELTDSFRGHSLTSPTFTGTDACLDYVIKTVRQLSIRLKRVECKLDFLAAQRRKRHAEDVEIAASCTEFRLLLASEVEVMQLETKLQDSDTQGELVNYHYESVILRCACCQSTVGDHVAERFVTY</sequence>
<reference evidence="2" key="1">
    <citation type="submission" date="2019-07" db="EMBL/GenBank/DDBJ databases">
        <title>Annotation for the trematode Paragonimus miyazaki's.</title>
        <authorList>
            <person name="Choi Y.-J."/>
        </authorList>
    </citation>
    <scope>NUCLEOTIDE SEQUENCE</scope>
    <source>
        <strain evidence="2">Japan</strain>
    </source>
</reference>
<dbReference type="Proteomes" id="UP000822476">
    <property type="component" value="Unassembled WGS sequence"/>
</dbReference>
<feature type="signal peptide" evidence="1">
    <location>
        <begin position="1"/>
        <end position="26"/>
    </location>
</feature>
<dbReference type="AlphaFoldDB" id="A0A8S9YPH4"/>
<evidence type="ECO:0000313" key="3">
    <source>
        <dbReference type="Proteomes" id="UP000822476"/>
    </source>
</evidence>
<proteinExistence type="predicted"/>
<organism evidence="2 3">
    <name type="scientific">Paragonimus skrjabini miyazakii</name>
    <dbReference type="NCBI Taxonomy" id="59628"/>
    <lineage>
        <taxon>Eukaryota</taxon>
        <taxon>Metazoa</taxon>
        <taxon>Spiralia</taxon>
        <taxon>Lophotrochozoa</taxon>
        <taxon>Platyhelminthes</taxon>
        <taxon>Trematoda</taxon>
        <taxon>Digenea</taxon>
        <taxon>Plagiorchiida</taxon>
        <taxon>Troglotremata</taxon>
        <taxon>Troglotrematidae</taxon>
        <taxon>Paragonimus</taxon>
    </lineage>
</organism>
<dbReference type="OrthoDB" id="10485130at2759"/>
<comment type="caution">
    <text evidence="2">The sequence shown here is derived from an EMBL/GenBank/DDBJ whole genome shotgun (WGS) entry which is preliminary data.</text>
</comment>
<gene>
    <name evidence="2" type="ORF">EG68_05830</name>
</gene>